<evidence type="ECO:0000256" key="1">
    <source>
        <dbReference type="SAM" id="Phobius"/>
    </source>
</evidence>
<feature type="transmembrane region" description="Helical" evidence="1">
    <location>
        <begin position="38"/>
        <end position="57"/>
    </location>
</feature>
<evidence type="ECO:0000313" key="5">
    <source>
        <dbReference type="Proteomes" id="UP001221519"/>
    </source>
</evidence>
<evidence type="ECO:0000313" key="3">
    <source>
        <dbReference type="EMBL" id="WDI00206.1"/>
    </source>
</evidence>
<dbReference type="EMBL" id="CP118101">
    <property type="protein sequence ID" value="WDH80522.1"/>
    <property type="molecule type" value="Genomic_DNA"/>
</dbReference>
<evidence type="ECO:0000313" key="4">
    <source>
        <dbReference type="Proteomes" id="UP001220962"/>
    </source>
</evidence>
<dbReference type="Proteomes" id="UP001220962">
    <property type="component" value="Chromosome"/>
</dbReference>
<organism evidence="2 4">
    <name type="scientific">Paenibacillus urinalis</name>
    <dbReference type="NCBI Taxonomy" id="521520"/>
    <lineage>
        <taxon>Bacteria</taxon>
        <taxon>Bacillati</taxon>
        <taxon>Bacillota</taxon>
        <taxon>Bacilli</taxon>
        <taxon>Bacillales</taxon>
        <taxon>Paenibacillaceae</taxon>
        <taxon>Paenibacillus</taxon>
    </lineage>
</organism>
<dbReference type="Proteomes" id="UP001221519">
    <property type="component" value="Chromosome"/>
</dbReference>
<name>A0AAX3MTG6_9BACL</name>
<accession>A0AAX3MTG6</accession>
<keyword evidence="1" id="KW-0472">Membrane</keyword>
<dbReference type="RefSeq" id="WP_047911823.1">
    <property type="nucleotide sequence ID" value="NZ_CP118101.1"/>
</dbReference>
<dbReference type="AlphaFoldDB" id="A0AAX3MTG6"/>
<proteinExistence type="predicted"/>
<reference evidence="2 5" key="1">
    <citation type="submission" date="2023-02" db="EMBL/GenBank/DDBJ databases">
        <title>Pathogen: clinical or host-associated sample.</title>
        <authorList>
            <person name="Hergert J."/>
            <person name="Casey R."/>
            <person name="Wagner J."/>
            <person name="Young E.L."/>
            <person name="Oakeson K.F."/>
        </authorList>
    </citation>
    <scope>NUCLEOTIDE SEQUENCE</scope>
    <source>
        <strain evidence="3 5">2022CK-00829</strain>
        <strain evidence="2">2022CK-00830</strain>
    </source>
</reference>
<evidence type="ECO:0000313" key="2">
    <source>
        <dbReference type="EMBL" id="WDH80522.1"/>
    </source>
</evidence>
<keyword evidence="1" id="KW-0812">Transmembrane</keyword>
<feature type="transmembrane region" description="Helical" evidence="1">
    <location>
        <begin position="7"/>
        <end position="26"/>
    </location>
</feature>
<feature type="transmembrane region" description="Helical" evidence="1">
    <location>
        <begin position="69"/>
        <end position="89"/>
    </location>
</feature>
<feature type="transmembrane region" description="Helical" evidence="1">
    <location>
        <begin position="95"/>
        <end position="118"/>
    </location>
</feature>
<protein>
    <submittedName>
        <fullName evidence="2">Uncharacterized protein</fullName>
    </submittedName>
</protein>
<sequence>MNRIFKVGISVGFLSGIMCIILYYVLCALLDLRFEQLNPFSIMIASIVVNVIGAFIYNKIQDRTSKPRFYYGLVTVLGALLLSLYDWAYPSEPNIAGIANTLHALTASLSIAWIPTWLTKRALQIKTIGTCYEYDFKKMACLRTSDYTGSLFIWFHTASRSMAG</sequence>
<gene>
    <name evidence="2" type="ORF">PUW23_13200</name>
    <name evidence="3" type="ORF">PUW25_12865</name>
</gene>
<dbReference type="EMBL" id="CP118108">
    <property type="protein sequence ID" value="WDI00206.1"/>
    <property type="molecule type" value="Genomic_DNA"/>
</dbReference>
<keyword evidence="5" id="KW-1185">Reference proteome</keyword>
<keyword evidence="1" id="KW-1133">Transmembrane helix</keyword>